<dbReference type="GO" id="GO:0006487">
    <property type="term" value="P:protein N-linked glycosylation"/>
    <property type="evidence" value="ECO:0007669"/>
    <property type="project" value="TreeGrafter"/>
</dbReference>
<dbReference type="Pfam" id="PF01380">
    <property type="entry name" value="SIS"/>
    <property type="match status" value="2"/>
</dbReference>
<dbReference type="InterPro" id="IPR001347">
    <property type="entry name" value="SIS_dom"/>
</dbReference>
<dbReference type="EMBL" id="CP015136">
    <property type="protein sequence ID" value="AMY06848.1"/>
    <property type="molecule type" value="Genomic_DNA"/>
</dbReference>
<dbReference type="FunFam" id="3.60.20.10:FF:000006">
    <property type="entry name" value="Glutamine--fructose-6-phosphate aminotransferase [isomerizing]"/>
    <property type="match status" value="1"/>
</dbReference>
<name>A0A143PFI0_LUTPR</name>
<proteinExistence type="inferred from homology"/>
<dbReference type="STRING" id="1855912.LuPra_00007"/>
<feature type="domain" description="Glutamine amidotransferase type-2" evidence="11">
    <location>
        <begin position="2"/>
        <end position="218"/>
    </location>
</feature>
<dbReference type="GO" id="GO:0097367">
    <property type="term" value="F:carbohydrate derivative binding"/>
    <property type="evidence" value="ECO:0007669"/>
    <property type="project" value="InterPro"/>
</dbReference>
<dbReference type="Gene3D" id="3.40.50.10490">
    <property type="entry name" value="Glucose-6-phosphate isomerase like protein, domain 1"/>
    <property type="match status" value="2"/>
</dbReference>
<evidence type="ECO:0000256" key="8">
    <source>
        <dbReference type="ARBA" id="ARBA00022737"/>
    </source>
</evidence>
<dbReference type="InterPro" id="IPR046348">
    <property type="entry name" value="SIS_dom_sf"/>
</dbReference>
<dbReference type="InterPro" id="IPR035466">
    <property type="entry name" value="GlmS/AgaS_SIS"/>
</dbReference>
<dbReference type="InterPro" id="IPR005855">
    <property type="entry name" value="GFAT"/>
</dbReference>
<comment type="subunit">
    <text evidence="10">Homodimer.</text>
</comment>
<dbReference type="SUPFAM" id="SSF53697">
    <property type="entry name" value="SIS domain"/>
    <property type="match status" value="1"/>
</dbReference>
<feature type="domain" description="SIS" evidence="12">
    <location>
        <begin position="286"/>
        <end position="426"/>
    </location>
</feature>
<feature type="active site" description="For Fru-6P isomerization activity" evidence="10">
    <location>
        <position position="609"/>
    </location>
</feature>
<dbReference type="NCBIfam" id="NF001484">
    <property type="entry name" value="PRK00331.1"/>
    <property type="match status" value="1"/>
</dbReference>
<dbReference type="NCBIfam" id="TIGR01135">
    <property type="entry name" value="glmS"/>
    <property type="match status" value="1"/>
</dbReference>
<evidence type="ECO:0000313" key="14">
    <source>
        <dbReference type="Proteomes" id="UP000076079"/>
    </source>
</evidence>
<evidence type="ECO:0000256" key="2">
    <source>
        <dbReference type="ARBA" id="ARBA00004496"/>
    </source>
</evidence>
<evidence type="ECO:0000256" key="9">
    <source>
        <dbReference type="ARBA" id="ARBA00022962"/>
    </source>
</evidence>
<evidence type="ECO:0000313" key="13">
    <source>
        <dbReference type="EMBL" id="AMY06848.1"/>
    </source>
</evidence>
<keyword evidence="7 10" id="KW-0808">Transferase</keyword>
<accession>A0A143PFI0</accession>
<comment type="function">
    <text evidence="10">Catalyzes the first step in hexosamine metabolism, converting fructose-6P into glucosamine-6P using glutamine as a nitrogen source.</text>
</comment>
<organism evidence="13 14">
    <name type="scientific">Luteitalea pratensis</name>
    <dbReference type="NCBI Taxonomy" id="1855912"/>
    <lineage>
        <taxon>Bacteria</taxon>
        <taxon>Pseudomonadati</taxon>
        <taxon>Acidobacteriota</taxon>
        <taxon>Vicinamibacteria</taxon>
        <taxon>Vicinamibacterales</taxon>
        <taxon>Vicinamibacteraceae</taxon>
        <taxon>Luteitalea</taxon>
    </lineage>
</organism>
<dbReference type="GO" id="GO:0006047">
    <property type="term" value="P:UDP-N-acetylglucosamine metabolic process"/>
    <property type="evidence" value="ECO:0007669"/>
    <property type="project" value="TreeGrafter"/>
</dbReference>
<dbReference type="GO" id="GO:0004360">
    <property type="term" value="F:glutamine-fructose-6-phosphate transaminase (isomerizing) activity"/>
    <property type="evidence" value="ECO:0007669"/>
    <property type="project" value="UniProtKB-UniRule"/>
</dbReference>
<dbReference type="SUPFAM" id="SSF56235">
    <property type="entry name" value="N-terminal nucleophile aminohydrolases (Ntn hydrolases)"/>
    <property type="match status" value="1"/>
</dbReference>
<feature type="active site" description="Nucleophile; for GATase activity" evidence="10">
    <location>
        <position position="2"/>
    </location>
</feature>
<dbReference type="FunFam" id="3.40.50.10490:FF:000002">
    <property type="entry name" value="Glutamine--fructose-6-phosphate aminotransferase [isomerizing]"/>
    <property type="match status" value="1"/>
</dbReference>
<evidence type="ECO:0000256" key="7">
    <source>
        <dbReference type="ARBA" id="ARBA00022679"/>
    </source>
</evidence>
<keyword evidence="6 10" id="KW-0032">Aminotransferase</keyword>
<dbReference type="GO" id="GO:0006002">
    <property type="term" value="P:fructose 6-phosphate metabolic process"/>
    <property type="evidence" value="ECO:0007669"/>
    <property type="project" value="TreeGrafter"/>
</dbReference>
<evidence type="ECO:0000256" key="5">
    <source>
        <dbReference type="ARBA" id="ARBA00022490"/>
    </source>
</evidence>
<evidence type="ECO:0000259" key="11">
    <source>
        <dbReference type="PROSITE" id="PS51278"/>
    </source>
</evidence>
<protein>
    <recommendedName>
        <fullName evidence="4 10">Glutamine--fructose-6-phosphate aminotransferase [isomerizing]</fullName>
        <ecNumber evidence="3 10">2.6.1.16</ecNumber>
    </recommendedName>
    <alternativeName>
        <fullName evidence="10">D-fructose-6-phosphate amidotransferase</fullName>
    </alternativeName>
    <alternativeName>
        <fullName evidence="10">GFAT</fullName>
    </alternativeName>
    <alternativeName>
        <fullName evidence="10">Glucosamine-6-phosphate synthase</fullName>
    </alternativeName>
    <alternativeName>
        <fullName evidence="10">Hexosephosphate aminotransferase</fullName>
    </alternativeName>
    <alternativeName>
        <fullName evidence="10">L-glutamine--D-fructose-6-phosphate amidotransferase</fullName>
    </alternativeName>
</protein>
<feature type="domain" description="SIS" evidence="12">
    <location>
        <begin position="459"/>
        <end position="604"/>
    </location>
</feature>
<reference evidence="13 14" key="1">
    <citation type="journal article" date="2016" name="Genome Announc.">
        <title>First Complete Genome Sequence of a Subdivision 6 Acidobacterium Strain.</title>
        <authorList>
            <person name="Huang S."/>
            <person name="Vieira S."/>
            <person name="Bunk B."/>
            <person name="Riedel T."/>
            <person name="Sproer C."/>
            <person name="Overmann J."/>
        </authorList>
    </citation>
    <scope>NUCLEOTIDE SEQUENCE [LARGE SCALE GENOMIC DNA]</scope>
    <source>
        <strain evidence="14">DSM 100886 HEG_-6_39</strain>
    </source>
</reference>
<evidence type="ECO:0000256" key="4">
    <source>
        <dbReference type="ARBA" id="ARBA00016090"/>
    </source>
</evidence>
<evidence type="ECO:0000259" key="12">
    <source>
        <dbReference type="PROSITE" id="PS51464"/>
    </source>
</evidence>
<dbReference type="GO" id="GO:0046349">
    <property type="term" value="P:amino sugar biosynthetic process"/>
    <property type="evidence" value="ECO:0007669"/>
    <property type="project" value="UniProtKB-ARBA"/>
</dbReference>
<evidence type="ECO:0000256" key="1">
    <source>
        <dbReference type="ARBA" id="ARBA00001031"/>
    </source>
</evidence>
<dbReference type="KEGG" id="abac:LuPra_00007"/>
<dbReference type="GO" id="GO:0005975">
    <property type="term" value="P:carbohydrate metabolic process"/>
    <property type="evidence" value="ECO:0007669"/>
    <property type="project" value="UniProtKB-UniRule"/>
</dbReference>
<evidence type="ECO:0000256" key="10">
    <source>
        <dbReference type="HAMAP-Rule" id="MF_00164"/>
    </source>
</evidence>
<dbReference type="PROSITE" id="PS51278">
    <property type="entry name" value="GATASE_TYPE_2"/>
    <property type="match status" value="1"/>
</dbReference>
<dbReference type="GO" id="GO:0005829">
    <property type="term" value="C:cytosol"/>
    <property type="evidence" value="ECO:0007669"/>
    <property type="project" value="TreeGrafter"/>
</dbReference>
<dbReference type="CDD" id="cd05009">
    <property type="entry name" value="SIS_GlmS_GlmD_2"/>
    <property type="match status" value="1"/>
</dbReference>
<comment type="subcellular location">
    <subcellularLocation>
        <location evidence="2 10">Cytoplasm</location>
    </subcellularLocation>
</comment>
<keyword evidence="5 10" id="KW-0963">Cytoplasm</keyword>
<dbReference type="CDD" id="cd00714">
    <property type="entry name" value="GFAT"/>
    <property type="match status" value="1"/>
</dbReference>
<gene>
    <name evidence="10 13" type="primary">glmS</name>
    <name evidence="13" type="ORF">LuPra_00007</name>
</gene>
<dbReference type="CDD" id="cd05008">
    <property type="entry name" value="SIS_GlmS_GlmD_1"/>
    <property type="match status" value="1"/>
</dbReference>
<keyword evidence="9" id="KW-0315">Glutamine amidotransferase</keyword>
<keyword evidence="8" id="KW-0677">Repeat</keyword>
<dbReference type="InterPro" id="IPR035490">
    <property type="entry name" value="GlmS/FrlB_SIS"/>
</dbReference>
<evidence type="ECO:0000256" key="6">
    <source>
        <dbReference type="ARBA" id="ARBA00022576"/>
    </source>
</evidence>
<dbReference type="HAMAP" id="MF_00164">
    <property type="entry name" value="GlmS"/>
    <property type="match status" value="1"/>
</dbReference>
<dbReference type="AlphaFoldDB" id="A0A143PFI0"/>
<dbReference type="FunFam" id="3.40.50.10490:FF:000001">
    <property type="entry name" value="Glutamine--fructose-6-phosphate aminotransferase [isomerizing]"/>
    <property type="match status" value="1"/>
</dbReference>
<evidence type="ECO:0000256" key="3">
    <source>
        <dbReference type="ARBA" id="ARBA00012916"/>
    </source>
</evidence>
<dbReference type="PROSITE" id="PS51464">
    <property type="entry name" value="SIS"/>
    <property type="match status" value="2"/>
</dbReference>
<sequence>MCGIIGYVGHQEVVPVVLEGLRRLEYRGYDSAGIAVVGPEGIDVRRSAGKLANLEAVLRERPLAGAYGIGHTRWATHGRPTEENAHPHRDQSGRVVLVHNGIIENYLELKRELQARGITFRTETDTEVVAHLVGLELAEDGLHAAVTRALQRLRGLFALVVVSSADPGTIVAVRNGPPVVVGLGEGEYFVASDIPAILAHTRDVVFLEDGQVAVLRADGVQFFDAAGQSIRRDAQRITWDPVMAEKAGYKHFMLKEIFEQPWAIKETLVGRLSMEHGDVHLPEINIDSTTLAGLSRVVLLACGTSWHAALVGKFLIEQLARVPVEVDYGSEYRYRQPIVSAADLVVVITQSGETADTLAALREARRHGARSIAICNVIGSMATREAEGTVQTHAGPEIGVASTKAFTTQLVALVLLALRIARARGAMTPDQVRPVLQALTELPRHVEQVLSCAPYIEDIARRFYQCSDFLFLGRGMHYPIALEGALKLKEVSYIHAEGYPAGEMKHGPIALIDEHLPVVTLAPRDHVFEKMLGNVQEVKARGGSVIAITEEGEPHLWSLLDPQRDARLVLPPVHPLMSPITMTVPLQLLAYHVAVRRGCDVDQPRNLAKSVTVE</sequence>
<dbReference type="InterPro" id="IPR029055">
    <property type="entry name" value="Ntn_hydrolases_N"/>
</dbReference>
<dbReference type="PATRIC" id="fig|1813736.3.peg.7"/>
<dbReference type="EC" id="2.6.1.16" evidence="3 10"/>
<dbReference type="RefSeq" id="WP_110168866.1">
    <property type="nucleotide sequence ID" value="NZ_CP015136.1"/>
</dbReference>
<reference evidence="14" key="2">
    <citation type="submission" date="2016-04" db="EMBL/GenBank/DDBJ databases">
        <title>First Complete Genome Sequence of a Subdivision 6 Acidobacterium.</title>
        <authorList>
            <person name="Huang S."/>
            <person name="Vieira S."/>
            <person name="Bunk B."/>
            <person name="Riedel T."/>
            <person name="Sproeer C."/>
            <person name="Overmann J."/>
        </authorList>
    </citation>
    <scope>NUCLEOTIDE SEQUENCE [LARGE SCALE GENOMIC DNA]</scope>
    <source>
        <strain evidence="14">DSM 100886 HEG_-6_39</strain>
    </source>
</reference>
<dbReference type="Proteomes" id="UP000076079">
    <property type="component" value="Chromosome"/>
</dbReference>
<dbReference type="PANTHER" id="PTHR10937">
    <property type="entry name" value="GLUCOSAMINE--FRUCTOSE-6-PHOSPHATE AMINOTRANSFERASE, ISOMERIZING"/>
    <property type="match status" value="1"/>
</dbReference>
<dbReference type="Gene3D" id="3.60.20.10">
    <property type="entry name" value="Glutamine Phosphoribosylpyrophosphate, subunit 1, domain 1"/>
    <property type="match status" value="1"/>
</dbReference>
<dbReference type="Pfam" id="PF13522">
    <property type="entry name" value="GATase_6"/>
    <property type="match status" value="1"/>
</dbReference>
<feature type="initiator methionine" description="Removed" evidence="10">
    <location>
        <position position="1"/>
    </location>
</feature>
<dbReference type="InterPro" id="IPR047084">
    <property type="entry name" value="GFAT_N"/>
</dbReference>
<keyword evidence="14" id="KW-1185">Reference proteome</keyword>
<dbReference type="InterPro" id="IPR017932">
    <property type="entry name" value="GATase_2_dom"/>
</dbReference>
<dbReference type="PANTHER" id="PTHR10937:SF0">
    <property type="entry name" value="GLUTAMINE--FRUCTOSE-6-PHOSPHATE TRANSAMINASE (ISOMERIZING)"/>
    <property type="match status" value="1"/>
</dbReference>
<dbReference type="OrthoDB" id="106547at2"/>
<comment type="catalytic activity">
    <reaction evidence="1 10">
        <text>D-fructose 6-phosphate + L-glutamine = D-glucosamine 6-phosphate + L-glutamate</text>
        <dbReference type="Rhea" id="RHEA:13237"/>
        <dbReference type="ChEBI" id="CHEBI:29985"/>
        <dbReference type="ChEBI" id="CHEBI:58359"/>
        <dbReference type="ChEBI" id="CHEBI:58725"/>
        <dbReference type="ChEBI" id="CHEBI:61527"/>
        <dbReference type="EC" id="2.6.1.16"/>
    </reaction>
</comment>